<sequence>MAVWPVVLGAAAVRTHKPMKSNLPIVVILVSAVVATAAFADEQPDTPVSAEQMDRLGITNADKLSAASKRALQWPDLGSEWFIEFTVFDLKGDFAYEEGVVRRDPSAIIRHDGKYYCWYTRSTGPTQGFGGDIEKDKVFPWDRCDIWYATSDDGITWKEEGLAVPRGEPGAYDDRSVFTVEIMEWEGTYYLCYQTVKSPYNVRVKNQIGLAWSDSPRGPWTKSDEPILSPADNGVWKGTEQNRFLVEKKGDFDSHKVHDPCILPYRGRFYLYYKGEQMGEEITFGGRQIRHGVAIADDPKGPYKKSPYNPVSNSGHEVCVWPYKDGIASLITTDGPEKNTIQWAPDGVNFEIMSVIKSAPHAIGVNRALDPDEEPTEALRWGLTHQYRTGDYQYIRGFRSRRVVRHVAKGADGKAE</sequence>
<dbReference type="Gene3D" id="1.10.8.360">
    <property type="entry name" value="3,6-anhydro-alpha-l-galactosidase"/>
    <property type="match status" value="1"/>
</dbReference>
<dbReference type="Gene3D" id="2.115.10.20">
    <property type="entry name" value="Glycosyl hydrolase domain, family 43"/>
    <property type="match status" value="1"/>
</dbReference>
<accession>A0ABM7R7Z7</accession>
<name>A0ABM7R7Z7_9BACT</name>
<gene>
    <name evidence="1" type="ORF">HAHE_01130</name>
</gene>
<dbReference type="InterPro" id="IPR050727">
    <property type="entry name" value="GH43_arabinanases"/>
</dbReference>
<dbReference type="GO" id="GO:0016787">
    <property type="term" value="F:hydrolase activity"/>
    <property type="evidence" value="ECO:0007669"/>
    <property type="project" value="UniProtKB-KW"/>
</dbReference>
<dbReference type="CDD" id="cd08992">
    <property type="entry name" value="GH117"/>
    <property type="match status" value="1"/>
</dbReference>
<organism evidence="1 2">
    <name type="scientific">Haloferula helveola</name>
    <dbReference type="NCBI Taxonomy" id="490095"/>
    <lineage>
        <taxon>Bacteria</taxon>
        <taxon>Pseudomonadati</taxon>
        <taxon>Verrucomicrobiota</taxon>
        <taxon>Verrucomicrobiia</taxon>
        <taxon>Verrucomicrobiales</taxon>
        <taxon>Verrucomicrobiaceae</taxon>
        <taxon>Haloferula</taxon>
    </lineage>
</organism>
<dbReference type="SUPFAM" id="SSF75005">
    <property type="entry name" value="Arabinanase/levansucrase/invertase"/>
    <property type="match status" value="1"/>
</dbReference>
<evidence type="ECO:0000313" key="2">
    <source>
        <dbReference type="Proteomes" id="UP001374893"/>
    </source>
</evidence>
<reference evidence="1 2" key="1">
    <citation type="submission" date="2021-06" db="EMBL/GenBank/DDBJ databases">
        <title>Complete genome of Haloferula helveola possessing various polysaccharide degrading enzymes.</title>
        <authorList>
            <person name="Takami H."/>
            <person name="Huang C."/>
            <person name="Hamasaki K."/>
        </authorList>
    </citation>
    <scope>NUCLEOTIDE SEQUENCE [LARGE SCALE GENOMIC DNA]</scope>
    <source>
        <strain evidence="1 2">CN-1</strain>
    </source>
</reference>
<keyword evidence="1" id="KW-0378">Hydrolase</keyword>
<dbReference type="PANTHER" id="PTHR43301">
    <property type="entry name" value="ARABINAN ENDO-1,5-ALPHA-L-ARABINOSIDASE"/>
    <property type="match status" value="1"/>
</dbReference>
<dbReference type="InterPro" id="IPR023296">
    <property type="entry name" value="Glyco_hydro_beta-prop_sf"/>
</dbReference>
<evidence type="ECO:0000313" key="1">
    <source>
        <dbReference type="EMBL" id="BCX46205.1"/>
    </source>
</evidence>
<dbReference type="PANTHER" id="PTHR43301:SF3">
    <property type="entry name" value="ARABINAN ENDO-1,5-ALPHA-L-ARABINOSIDASE A-RELATED"/>
    <property type="match status" value="1"/>
</dbReference>
<dbReference type="EMBL" id="AP024702">
    <property type="protein sequence ID" value="BCX46205.1"/>
    <property type="molecule type" value="Genomic_DNA"/>
</dbReference>
<keyword evidence="2" id="KW-1185">Reference proteome</keyword>
<protein>
    <submittedName>
        <fullName evidence="1">Glycosyl hydrolase family 117</fullName>
    </submittedName>
</protein>
<dbReference type="Proteomes" id="UP001374893">
    <property type="component" value="Chromosome"/>
</dbReference>
<proteinExistence type="predicted"/>